<evidence type="ECO:0000313" key="10">
    <source>
        <dbReference type="Proteomes" id="UP000008631"/>
    </source>
</evidence>
<dbReference type="Gene3D" id="3.40.50.150">
    <property type="entry name" value="Vaccinia Virus protein VP39"/>
    <property type="match status" value="1"/>
</dbReference>
<name>E8QWL8_ISOPI</name>
<dbReference type="InterPro" id="IPR002052">
    <property type="entry name" value="DNA_methylase_N6_adenine_CS"/>
</dbReference>
<dbReference type="HOGENOM" id="CLU_309220_0_0_0"/>
<dbReference type="eggNOG" id="COG1002">
    <property type="taxonomic scope" value="Bacteria"/>
</dbReference>
<dbReference type="InterPro" id="IPR029063">
    <property type="entry name" value="SAM-dependent_MTases_sf"/>
</dbReference>
<dbReference type="GO" id="GO:0003676">
    <property type="term" value="F:nucleic acid binding"/>
    <property type="evidence" value="ECO:0007669"/>
    <property type="project" value="InterPro"/>
</dbReference>
<dbReference type="EC" id="2.1.1.72" evidence="1"/>
<gene>
    <name evidence="9" type="ordered locus">Isop_1324</name>
</gene>
<accession>E8QWL8</accession>
<dbReference type="InterPro" id="IPR046820">
    <property type="entry name" value="MmeI_TRD"/>
</dbReference>
<dbReference type="InterPro" id="IPR011639">
    <property type="entry name" value="MethylTrfase_TaqI-like_dom"/>
</dbReference>
<keyword evidence="10" id="KW-1185">Reference proteome</keyword>
<dbReference type="REBASE" id="31786">
    <property type="entry name" value="Ipa43644ORF1324P"/>
</dbReference>
<evidence type="ECO:0000259" key="7">
    <source>
        <dbReference type="Pfam" id="PF07669"/>
    </source>
</evidence>
<organism evidence="9 10">
    <name type="scientific">Isosphaera pallida (strain ATCC 43644 / DSM 9630 / IS1B)</name>
    <dbReference type="NCBI Taxonomy" id="575540"/>
    <lineage>
        <taxon>Bacteria</taxon>
        <taxon>Pseudomonadati</taxon>
        <taxon>Planctomycetota</taxon>
        <taxon>Planctomycetia</taxon>
        <taxon>Isosphaerales</taxon>
        <taxon>Isosphaeraceae</taxon>
        <taxon>Isosphaera</taxon>
    </lineage>
</organism>
<dbReference type="GO" id="GO:0009007">
    <property type="term" value="F:site-specific DNA-methyltransferase (adenine-specific) activity"/>
    <property type="evidence" value="ECO:0007669"/>
    <property type="project" value="UniProtKB-EC"/>
</dbReference>
<evidence type="ECO:0000256" key="2">
    <source>
        <dbReference type="ARBA" id="ARBA00022603"/>
    </source>
</evidence>
<dbReference type="PRINTS" id="PR00507">
    <property type="entry name" value="N12N6MTFRASE"/>
</dbReference>
<evidence type="ECO:0000256" key="4">
    <source>
        <dbReference type="ARBA" id="ARBA00022691"/>
    </source>
</evidence>
<comment type="catalytic activity">
    <reaction evidence="5">
        <text>a 2'-deoxyadenosine in DNA + S-adenosyl-L-methionine = an N(6)-methyl-2'-deoxyadenosine in DNA + S-adenosyl-L-homocysteine + H(+)</text>
        <dbReference type="Rhea" id="RHEA:15197"/>
        <dbReference type="Rhea" id="RHEA-COMP:12418"/>
        <dbReference type="Rhea" id="RHEA-COMP:12419"/>
        <dbReference type="ChEBI" id="CHEBI:15378"/>
        <dbReference type="ChEBI" id="CHEBI:57856"/>
        <dbReference type="ChEBI" id="CHEBI:59789"/>
        <dbReference type="ChEBI" id="CHEBI:90615"/>
        <dbReference type="ChEBI" id="CHEBI:90616"/>
        <dbReference type="EC" id="2.1.1.72"/>
    </reaction>
</comment>
<keyword evidence="3" id="KW-0808">Transferase</keyword>
<evidence type="ECO:0000313" key="9">
    <source>
        <dbReference type="EMBL" id="ADV61910.1"/>
    </source>
</evidence>
<dbReference type="EMBL" id="CP002353">
    <property type="protein sequence ID" value="ADV61910.1"/>
    <property type="molecule type" value="Genomic_DNA"/>
</dbReference>
<evidence type="ECO:0000259" key="8">
    <source>
        <dbReference type="Pfam" id="PF20466"/>
    </source>
</evidence>
<dbReference type="STRING" id="575540.Isop_1324"/>
<evidence type="ECO:0000256" key="6">
    <source>
        <dbReference type="SAM" id="MobiDB-lite"/>
    </source>
</evidence>
<reference evidence="9 10" key="2">
    <citation type="journal article" date="2011" name="Stand. Genomic Sci.">
        <title>Complete genome sequence of Isosphaera pallida type strain (IS1B).</title>
        <authorList>
            <consortium name="US DOE Joint Genome Institute (JGI-PGF)"/>
            <person name="Goker M."/>
            <person name="Cleland D."/>
            <person name="Saunders E."/>
            <person name="Lapidus A."/>
            <person name="Nolan M."/>
            <person name="Lucas S."/>
            <person name="Hammon N."/>
            <person name="Deshpande S."/>
            <person name="Cheng J.F."/>
            <person name="Tapia R."/>
            <person name="Han C."/>
            <person name="Goodwin L."/>
            <person name="Pitluck S."/>
            <person name="Liolios K."/>
            <person name="Pagani I."/>
            <person name="Ivanova N."/>
            <person name="Mavromatis K."/>
            <person name="Pati A."/>
            <person name="Chen A."/>
            <person name="Palaniappan K."/>
            <person name="Land M."/>
            <person name="Hauser L."/>
            <person name="Chang Y.J."/>
            <person name="Jeffries C.D."/>
            <person name="Detter J.C."/>
            <person name="Beck B."/>
            <person name="Woyke T."/>
            <person name="Bristow J."/>
            <person name="Eisen J.A."/>
            <person name="Markowitz V."/>
            <person name="Hugenholtz P."/>
            <person name="Kyrpides N.C."/>
            <person name="Klenk H.P."/>
        </authorList>
    </citation>
    <scope>NUCLEOTIDE SEQUENCE [LARGE SCALE GENOMIC DNA]</scope>
    <source>
        <strain evidence="10">ATCC 43644 / DSM 9630 / IS1B</strain>
    </source>
</reference>
<dbReference type="KEGG" id="ipa:Isop_1324"/>
<keyword evidence="2" id="KW-0489">Methyltransferase</keyword>
<dbReference type="AlphaFoldDB" id="E8QWL8"/>
<keyword evidence="4" id="KW-0949">S-adenosyl-L-methionine</keyword>
<dbReference type="GO" id="GO:0006304">
    <property type="term" value="P:DNA modification"/>
    <property type="evidence" value="ECO:0007669"/>
    <property type="project" value="InterPro"/>
</dbReference>
<dbReference type="Pfam" id="PF07669">
    <property type="entry name" value="Eco57I"/>
    <property type="match status" value="1"/>
</dbReference>
<feature type="domain" description="Type II methyltransferase M.TaqI-like" evidence="7">
    <location>
        <begin position="400"/>
        <end position="554"/>
    </location>
</feature>
<dbReference type="PANTHER" id="PTHR33841:SF1">
    <property type="entry name" value="DNA METHYLTRANSFERASE A"/>
    <property type="match status" value="1"/>
</dbReference>
<dbReference type="PROSITE" id="PS00092">
    <property type="entry name" value="N6_MTASE"/>
    <property type="match status" value="1"/>
</dbReference>
<dbReference type="Proteomes" id="UP000008631">
    <property type="component" value="Chromosome"/>
</dbReference>
<protein>
    <recommendedName>
        <fullName evidence="1">site-specific DNA-methyltransferase (adenine-specific)</fullName>
        <ecNumber evidence="1">2.1.1.72</ecNumber>
    </recommendedName>
</protein>
<dbReference type="Pfam" id="PF20466">
    <property type="entry name" value="MmeI_TRD"/>
    <property type="match status" value="1"/>
</dbReference>
<feature type="compositionally biased region" description="Basic and acidic residues" evidence="6">
    <location>
        <begin position="88"/>
        <end position="104"/>
    </location>
</feature>
<sequence length="953" mass="108275">MSRSDHTNPGTRTPARRLRTTWRRRRNMLIDALGLLVRVLDRAHRECLPSSEVDTSLANLRQRAVRLLLDIAFFSTIARQELDPISETADRTTDLKRQRQHAESDQSAPPSSGGLEADEPPQIWRHPFLEDGNDWFKLLLKNNDLDHRILHLVIQAVDETVARNHPFSEAEWLGTIYEHVIDGTIHRAQEPLVELEDGEACRPVPLAELELELKTKGDSFATRSGDVSSEEDSVLWRDSDSFWNAEGDRELIRRVGPFLDRIRRDGLGRPLIVPAGSAYVTTGEIRRAQGSHYTPRELTEPIIRETLEPLVYHGPSQGLPRERWRLKSPSDLLRLKVCDPSCGSGAFLIEACRFLADRLIESLHEGKEEDGDAKELHSTSPRDRLSFDLSQARRLVATRCLYGVDVDPIAVRIARLSLWLLIQDPSQPLTLMDHAIRQGDSLVGPTTWSDRKACPLHGFSSGMSRLRPFDWVQEFPEVFTASKGFDAVVGNPPFMGGQKITGRFCKAYRETLIHCLAGGRRGSADLCAYFMLRLRDLVRPGGQVGLVATNTIAQGDTREVGLDQLLDAGWVIRRAVSSRRWPGVAGLEVVRLWMSRGEWNGPIVLDDQPVTGISAGLYACDPRASPPRRLNANRGRSFQGSIVLGRGFILSPEEAAALMARDPRNQEVLCPYLSGRDLNNRHDRMPGRWVINFRDWPEARATSYPDCHRIVVHRVKPERDRSNRRVYRERWWQYAEKRPELLRILARMSRVLVGVLHTHHWAVHFCPTQWVFSHGLVVFAHDDFATFALLSSSLHEEWARRYSGTLGRALRYAPSDCFETFPFPPVCDRWRSLLAVVGQQEDTLREQALRERGQGLTATLNRLHDPKEHAAVLVAWRDLAVERDRAVASAYGWDDLKLGHGFHPTPRGLRFLPSESARTELLERLLRLNHDQAREEIEAGLDDQQPDPWDVRS</sequence>
<reference key="1">
    <citation type="submission" date="2010-11" db="EMBL/GenBank/DDBJ databases">
        <title>The complete sequence of chromosome of Isophaera pallida ATCC 43644.</title>
        <authorList>
            <consortium name="US DOE Joint Genome Institute (JGI-PGF)"/>
            <person name="Lucas S."/>
            <person name="Copeland A."/>
            <person name="Lapidus A."/>
            <person name="Bruce D."/>
            <person name="Goodwin L."/>
            <person name="Pitluck S."/>
            <person name="Kyrpides N."/>
            <person name="Mavromatis K."/>
            <person name="Pagani I."/>
            <person name="Ivanova N."/>
            <person name="Saunders E."/>
            <person name="Brettin T."/>
            <person name="Detter J.C."/>
            <person name="Han C."/>
            <person name="Tapia R."/>
            <person name="Land M."/>
            <person name="Hauser L."/>
            <person name="Markowitz V."/>
            <person name="Cheng J.-F."/>
            <person name="Hugenholtz P."/>
            <person name="Woyke T."/>
            <person name="Wu D."/>
            <person name="Eisen J.A."/>
        </authorList>
    </citation>
    <scope>NUCLEOTIDE SEQUENCE</scope>
    <source>
        <strain>ATCC 43644</strain>
    </source>
</reference>
<feature type="region of interest" description="Disordered" evidence="6">
    <location>
        <begin position="88"/>
        <end position="120"/>
    </location>
</feature>
<evidence type="ECO:0000256" key="1">
    <source>
        <dbReference type="ARBA" id="ARBA00011900"/>
    </source>
</evidence>
<proteinExistence type="predicted"/>
<evidence type="ECO:0000256" key="3">
    <source>
        <dbReference type="ARBA" id="ARBA00022679"/>
    </source>
</evidence>
<evidence type="ECO:0000256" key="5">
    <source>
        <dbReference type="ARBA" id="ARBA00047942"/>
    </source>
</evidence>
<dbReference type="InParanoid" id="E8QWL8"/>
<dbReference type="OrthoDB" id="249114at2"/>
<dbReference type="PANTHER" id="PTHR33841">
    <property type="entry name" value="DNA METHYLTRANSFERASE YEEA-RELATED"/>
    <property type="match status" value="1"/>
</dbReference>
<feature type="domain" description="MmeI-like target recognition" evidence="8">
    <location>
        <begin position="645"/>
        <end position="825"/>
    </location>
</feature>
<dbReference type="GO" id="GO:0032259">
    <property type="term" value="P:methylation"/>
    <property type="evidence" value="ECO:0007669"/>
    <property type="project" value="UniProtKB-KW"/>
</dbReference>
<dbReference type="InterPro" id="IPR050953">
    <property type="entry name" value="N4_N6_ade-DNA_methylase"/>
</dbReference>
<dbReference type="SUPFAM" id="SSF53335">
    <property type="entry name" value="S-adenosyl-L-methionine-dependent methyltransferases"/>
    <property type="match status" value="1"/>
</dbReference>